<dbReference type="InterPro" id="IPR036388">
    <property type="entry name" value="WH-like_DNA-bd_sf"/>
</dbReference>
<evidence type="ECO:0000259" key="1">
    <source>
        <dbReference type="Pfam" id="PF08784"/>
    </source>
</evidence>
<protein>
    <recommendedName>
        <fullName evidence="1">Replication protein A C-terminal domain-containing protein</fullName>
    </recommendedName>
</protein>
<comment type="caution">
    <text evidence="2">The sequence shown here is derived from an EMBL/GenBank/DDBJ whole genome shotgun (WGS) entry which is preliminary data.</text>
</comment>
<dbReference type="InterPro" id="IPR014892">
    <property type="entry name" value="RPA_C"/>
</dbReference>
<dbReference type="SUPFAM" id="SSF46785">
    <property type="entry name" value="Winged helix' DNA-binding domain"/>
    <property type="match status" value="1"/>
</dbReference>
<organism evidence="2">
    <name type="scientific">marine sediment metagenome</name>
    <dbReference type="NCBI Taxonomy" id="412755"/>
    <lineage>
        <taxon>unclassified sequences</taxon>
        <taxon>metagenomes</taxon>
        <taxon>ecological metagenomes</taxon>
    </lineage>
</organism>
<dbReference type="InterPro" id="IPR036390">
    <property type="entry name" value="WH_DNA-bd_sf"/>
</dbReference>
<evidence type="ECO:0000313" key="2">
    <source>
        <dbReference type="EMBL" id="GAG51899.1"/>
    </source>
</evidence>
<accession>X0Y7P9</accession>
<proteinExistence type="predicted"/>
<dbReference type="Pfam" id="PF08784">
    <property type="entry name" value="RPA_C"/>
    <property type="match status" value="1"/>
</dbReference>
<dbReference type="Gene3D" id="1.10.10.10">
    <property type="entry name" value="Winged helix-like DNA-binding domain superfamily/Winged helix DNA-binding domain"/>
    <property type="match status" value="1"/>
</dbReference>
<sequence length="82" mass="9515">KLENEKNKVENTQPLEQNQMTAVKDKILEMIKNSEDNGGVEIDNLIMKLRETSPEIINQEIKRLLEEGIIFEPRPGKVRWLG</sequence>
<name>X0Y7P9_9ZZZZ</name>
<dbReference type="AlphaFoldDB" id="X0Y7P9"/>
<dbReference type="EMBL" id="BARS01050851">
    <property type="protein sequence ID" value="GAG51899.1"/>
    <property type="molecule type" value="Genomic_DNA"/>
</dbReference>
<feature type="domain" description="Replication protein A C-terminal" evidence="1">
    <location>
        <begin position="6"/>
        <end position="71"/>
    </location>
</feature>
<feature type="non-terminal residue" evidence="2">
    <location>
        <position position="1"/>
    </location>
</feature>
<reference evidence="2" key="1">
    <citation type="journal article" date="2014" name="Front. Microbiol.">
        <title>High frequency of phylogenetically diverse reductive dehalogenase-homologous genes in deep subseafloor sedimentary metagenomes.</title>
        <authorList>
            <person name="Kawai M."/>
            <person name="Futagami T."/>
            <person name="Toyoda A."/>
            <person name="Takaki Y."/>
            <person name="Nishi S."/>
            <person name="Hori S."/>
            <person name="Arai W."/>
            <person name="Tsubouchi T."/>
            <person name="Morono Y."/>
            <person name="Uchiyama I."/>
            <person name="Ito T."/>
            <person name="Fujiyama A."/>
            <person name="Inagaki F."/>
            <person name="Takami H."/>
        </authorList>
    </citation>
    <scope>NUCLEOTIDE SEQUENCE</scope>
    <source>
        <strain evidence="2">Expedition CK06-06</strain>
    </source>
</reference>
<gene>
    <name evidence="2" type="ORF">S01H1_75843</name>
</gene>